<gene>
    <name evidence="2" type="ORF">K402DRAFT_398884</name>
</gene>
<dbReference type="Proteomes" id="UP000800041">
    <property type="component" value="Unassembled WGS sequence"/>
</dbReference>
<evidence type="ECO:0000313" key="2">
    <source>
        <dbReference type="EMBL" id="KAF1981066.1"/>
    </source>
</evidence>
<evidence type="ECO:0000256" key="1">
    <source>
        <dbReference type="SAM" id="MobiDB-lite"/>
    </source>
</evidence>
<keyword evidence="3" id="KW-1185">Reference proteome</keyword>
<feature type="region of interest" description="Disordered" evidence="1">
    <location>
        <begin position="37"/>
        <end position="59"/>
    </location>
</feature>
<feature type="compositionally biased region" description="Basic and acidic residues" evidence="1">
    <location>
        <begin position="37"/>
        <end position="50"/>
    </location>
</feature>
<reference evidence="2" key="1">
    <citation type="journal article" date="2020" name="Stud. Mycol.">
        <title>101 Dothideomycetes genomes: a test case for predicting lifestyles and emergence of pathogens.</title>
        <authorList>
            <person name="Haridas S."/>
            <person name="Albert R."/>
            <person name="Binder M."/>
            <person name="Bloem J."/>
            <person name="Labutti K."/>
            <person name="Salamov A."/>
            <person name="Andreopoulos B."/>
            <person name="Baker S."/>
            <person name="Barry K."/>
            <person name="Bills G."/>
            <person name="Bluhm B."/>
            <person name="Cannon C."/>
            <person name="Castanera R."/>
            <person name="Culley D."/>
            <person name="Daum C."/>
            <person name="Ezra D."/>
            <person name="Gonzalez J."/>
            <person name="Henrissat B."/>
            <person name="Kuo A."/>
            <person name="Liang C."/>
            <person name="Lipzen A."/>
            <person name="Lutzoni F."/>
            <person name="Magnuson J."/>
            <person name="Mondo S."/>
            <person name="Nolan M."/>
            <person name="Ohm R."/>
            <person name="Pangilinan J."/>
            <person name="Park H.-J."/>
            <person name="Ramirez L."/>
            <person name="Alfaro M."/>
            <person name="Sun H."/>
            <person name="Tritt A."/>
            <person name="Yoshinaga Y."/>
            <person name="Zwiers L.-H."/>
            <person name="Turgeon B."/>
            <person name="Goodwin S."/>
            <person name="Spatafora J."/>
            <person name="Crous P."/>
            <person name="Grigoriev I."/>
        </authorList>
    </citation>
    <scope>NUCLEOTIDE SEQUENCE</scope>
    <source>
        <strain evidence="2">CBS 113979</strain>
    </source>
</reference>
<proteinExistence type="predicted"/>
<protein>
    <submittedName>
        <fullName evidence="2">Uncharacterized protein</fullName>
    </submittedName>
</protein>
<accession>A0A6G1GJF6</accession>
<evidence type="ECO:0000313" key="3">
    <source>
        <dbReference type="Proteomes" id="UP000800041"/>
    </source>
</evidence>
<dbReference type="EMBL" id="ML977209">
    <property type="protein sequence ID" value="KAF1981066.1"/>
    <property type="molecule type" value="Genomic_DNA"/>
</dbReference>
<dbReference type="AlphaFoldDB" id="A0A6G1GJF6"/>
<sequence>MGNWYPRHNPWAYREPFGPGDGFRDIEEMEALAASQRERMRRERRGRKDWGWGGGGGGW</sequence>
<organism evidence="2 3">
    <name type="scientific">Aulographum hederae CBS 113979</name>
    <dbReference type="NCBI Taxonomy" id="1176131"/>
    <lineage>
        <taxon>Eukaryota</taxon>
        <taxon>Fungi</taxon>
        <taxon>Dikarya</taxon>
        <taxon>Ascomycota</taxon>
        <taxon>Pezizomycotina</taxon>
        <taxon>Dothideomycetes</taxon>
        <taxon>Pleosporomycetidae</taxon>
        <taxon>Aulographales</taxon>
        <taxon>Aulographaceae</taxon>
    </lineage>
</organism>
<name>A0A6G1GJF6_9PEZI</name>